<gene>
    <name evidence="15" type="ORF">SAMN02910429_01209</name>
</gene>
<evidence type="ECO:0000256" key="7">
    <source>
        <dbReference type="ARBA" id="ARBA00022989"/>
    </source>
</evidence>
<evidence type="ECO:0000256" key="3">
    <source>
        <dbReference type="ARBA" id="ARBA00022448"/>
    </source>
</evidence>
<dbReference type="Gene3D" id="1.20.1730.10">
    <property type="entry name" value="Sodium/glucose cotransporter"/>
    <property type="match status" value="1"/>
</dbReference>
<dbReference type="CDD" id="cd11475">
    <property type="entry name" value="SLC5sbd_PutP"/>
    <property type="match status" value="1"/>
</dbReference>
<feature type="transmembrane region" description="Helical" evidence="14">
    <location>
        <begin position="243"/>
        <end position="265"/>
    </location>
</feature>
<evidence type="ECO:0000256" key="2">
    <source>
        <dbReference type="ARBA" id="ARBA00006434"/>
    </source>
</evidence>
<dbReference type="GO" id="GO:0005886">
    <property type="term" value="C:plasma membrane"/>
    <property type="evidence" value="ECO:0007669"/>
    <property type="project" value="UniProtKB-SubCell"/>
</dbReference>
<keyword evidence="9 14" id="KW-0406">Ion transport</keyword>
<feature type="transmembrane region" description="Helical" evidence="14">
    <location>
        <begin position="68"/>
        <end position="92"/>
    </location>
</feature>
<keyword evidence="3 14" id="KW-0813">Transport</keyword>
<feature type="transmembrane region" description="Helical" evidence="14">
    <location>
        <begin position="163"/>
        <end position="182"/>
    </location>
</feature>
<dbReference type="GO" id="GO:0005298">
    <property type="term" value="F:proline:sodium symporter activity"/>
    <property type="evidence" value="ECO:0007669"/>
    <property type="project" value="UniProtKB-UniRule"/>
</dbReference>
<feature type="transmembrane region" description="Helical" evidence="14">
    <location>
        <begin position="326"/>
        <end position="350"/>
    </location>
</feature>
<dbReference type="GO" id="GO:0015824">
    <property type="term" value="P:proline transport"/>
    <property type="evidence" value="ECO:0007669"/>
    <property type="project" value="UniProtKB-UniRule"/>
</dbReference>
<keyword evidence="14" id="KW-0029">Amino-acid transport</keyword>
<proteinExistence type="inferred from homology"/>
<dbReference type="PANTHER" id="PTHR48086:SF3">
    <property type="entry name" value="SODIUM_PROLINE SYMPORTER"/>
    <property type="match status" value="1"/>
</dbReference>
<keyword evidence="6 14" id="KW-0769">Symport</keyword>
<keyword evidence="10 14" id="KW-0472">Membrane</keyword>
<evidence type="ECO:0000313" key="15">
    <source>
        <dbReference type="EMBL" id="SER82989.1"/>
    </source>
</evidence>
<evidence type="ECO:0000256" key="11">
    <source>
        <dbReference type="ARBA" id="ARBA00023201"/>
    </source>
</evidence>
<keyword evidence="8 14" id="KW-0915">Sodium</keyword>
<feature type="transmembrane region" description="Helical" evidence="14">
    <location>
        <begin position="189"/>
        <end position="207"/>
    </location>
</feature>
<evidence type="ECO:0000256" key="5">
    <source>
        <dbReference type="ARBA" id="ARBA00022692"/>
    </source>
</evidence>
<sequence>MTISQIAMLIAMSIYLLAMVGIGIKLSNKNETVNDFYLGGRQLGPFVTAMSAEASDMSSWLLMGLPGVAYLAGVSSAGYTALGLAIGTYINWLIVAKRLRRYTAVNHSITLPQFFSKRYHDKKNILAFVAAIEIVIFFIPYTASGFAACGKLFNSLFGINYHLAMVVSAIVIILYTTLGGFLAASTTDLIQSIVMTIALFIILLFGINTVGGIDNVLDNAKALPGYLGLTSAYDPVTKSSTSISLLSILSNLAWGLGYFGMPHILVRFMAIENEEKIALSRRVASIWAFISMAVSIFIGVIGLSMSAHKKIPVLHGSASETVIVKISALLSSHGTLFAVIAGIVLSGILASTMSTSDSQLLAASSAISNDIYVGFFKAKVSDKKLIILSRITLLLIALLGVFLAWDPNSSVFGIVSFAWAGFGATFGPIVLLALFWRRSNMQGSLCGLIIGGIMVFVWKFGISKLGGLFGIYELLPAFVIALIVNIIVSLLTQAPSEEVTKEFDSICKK</sequence>
<feature type="transmembrane region" description="Helical" evidence="14">
    <location>
        <begin position="7"/>
        <end position="26"/>
    </location>
</feature>
<comment type="catalytic activity">
    <reaction evidence="12">
        <text>L-proline(in) + Na(+)(in) = L-proline(out) + Na(+)(out)</text>
        <dbReference type="Rhea" id="RHEA:28967"/>
        <dbReference type="ChEBI" id="CHEBI:29101"/>
        <dbReference type="ChEBI" id="CHEBI:60039"/>
    </reaction>
</comment>
<feature type="transmembrane region" description="Helical" evidence="14">
    <location>
        <begin position="125"/>
        <end position="143"/>
    </location>
</feature>
<keyword evidence="7 14" id="KW-1133">Transmembrane helix</keyword>
<dbReference type="InterPro" id="IPR011851">
    <property type="entry name" value="Na/Pro_symporter"/>
</dbReference>
<comment type="similarity">
    <text evidence="2 13">Belongs to the sodium:solute symporter (SSF) (TC 2.A.21) family.</text>
</comment>
<evidence type="ECO:0000256" key="1">
    <source>
        <dbReference type="ARBA" id="ARBA00004651"/>
    </source>
</evidence>
<dbReference type="InterPro" id="IPR038377">
    <property type="entry name" value="Na/Glc_symporter_sf"/>
</dbReference>
<evidence type="ECO:0000256" key="13">
    <source>
        <dbReference type="RuleBase" id="RU362091"/>
    </source>
</evidence>
<dbReference type="AlphaFoldDB" id="A0A1H9SFJ1"/>
<dbReference type="InterPro" id="IPR018212">
    <property type="entry name" value="Na/solute_symporter_CS"/>
</dbReference>
<keyword evidence="5 14" id="KW-0812">Transmembrane</keyword>
<feature type="transmembrane region" description="Helical" evidence="14">
    <location>
        <begin position="411"/>
        <end position="436"/>
    </location>
</feature>
<dbReference type="RefSeq" id="WP_074730586.1">
    <property type="nucleotide sequence ID" value="NZ_FOGW01000011.1"/>
</dbReference>
<evidence type="ECO:0000256" key="4">
    <source>
        <dbReference type="ARBA" id="ARBA00022475"/>
    </source>
</evidence>
<keyword evidence="16" id="KW-1185">Reference proteome</keyword>
<evidence type="ECO:0000313" key="16">
    <source>
        <dbReference type="Proteomes" id="UP000182471"/>
    </source>
</evidence>
<keyword evidence="4 14" id="KW-1003">Cell membrane</keyword>
<dbReference type="Proteomes" id="UP000182471">
    <property type="component" value="Unassembled WGS sequence"/>
</dbReference>
<keyword evidence="11 14" id="KW-0739">Sodium transport</keyword>
<dbReference type="PANTHER" id="PTHR48086">
    <property type="entry name" value="SODIUM/PROLINE SYMPORTER-RELATED"/>
    <property type="match status" value="1"/>
</dbReference>
<dbReference type="EMBL" id="FOGW01000011">
    <property type="protein sequence ID" value="SER82989.1"/>
    <property type="molecule type" value="Genomic_DNA"/>
</dbReference>
<organism evidence="15 16">
    <name type="scientific">Lachnobacterium bovis</name>
    <dbReference type="NCBI Taxonomy" id="140626"/>
    <lineage>
        <taxon>Bacteria</taxon>
        <taxon>Bacillati</taxon>
        <taxon>Bacillota</taxon>
        <taxon>Clostridia</taxon>
        <taxon>Lachnospirales</taxon>
        <taxon>Lachnospiraceae</taxon>
        <taxon>Lachnobacterium</taxon>
    </lineage>
</organism>
<feature type="transmembrane region" description="Helical" evidence="14">
    <location>
        <begin position="443"/>
        <end position="462"/>
    </location>
</feature>
<feature type="transmembrane region" description="Helical" evidence="14">
    <location>
        <begin position="385"/>
        <end position="405"/>
    </location>
</feature>
<dbReference type="GO" id="GO:0031402">
    <property type="term" value="F:sodium ion binding"/>
    <property type="evidence" value="ECO:0007669"/>
    <property type="project" value="UniProtKB-UniRule"/>
</dbReference>
<dbReference type="PROSITE" id="PS00456">
    <property type="entry name" value="NA_SOLUT_SYMP_1"/>
    <property type="match status" value="1"/>
</dbReference>
<comment type="subcellular location">
    <subcellularLocation>
        <location evidence="1 14">Cell membrane</location>
        <topology evidence="1 14">Multi-pass membrane protein</topology>
    </subcellularLocation>
</comment>
<dbReference type="InterPro" id="IPR001734">
    <property type="entry name" value="Na/solute_symporter"/>
</dbReference>
<accession>A0A1H9SFJ1</accession>
<reference evidence="16" key="1">
    <citation type="submission" date="2016-10" db="EMBL/GenBank/DDBJ databases">
        <authorList>
            <person name="Varghese N."/>
            <person name="Submissions S."/>
        </authorList>
    </citation>
    <scope>NUCLEOTIDE SEQUENCE [LARGE SCALE GENOMIC DNA]</scope>
    <source>
        <strain evidence="16">S1b</strain>
    </source>
</reference>
<evidence type="ECO:0000256" key="6">
    <source>
        <dbReference type="ARBA" id="ARBA00022847"/>
    </source>
</evidence>
<evidence type="ECO:0000256" key="14">
    <source>
        <dbReference type="RuleBase" id="RU366012"/>
    </source>
</evidence>
<dbReference type="PROSITE" id="PS50283">
    <property type="entry name" value="NA_SOLUT_SYMP_3"/>
    <property type="match status" value="1"/>
</dbReference>
<evidence type="ECO:0000256" key="12">
    <source>
        <dbReference type="ARBA" id="ARBA00033708"/>
    </source>
</evidence>
<dbReference type="Pfam" id="PF00474">
    <property type="entry name" value="SSF"/>
    <property type="match status" value="1"/>
</dbReference>
<feature type="transmembrane region" description="Helical" evidence="14">
    <location>
        <begin position="286"/>
        <end position="306"/>
    </location>
</feature>
<dbReference type="NCBIfam" id="TIGR00813">
    <property type="entry name" value="sss"/>
    <property type="match status" value="1"/>
</dbReference>
<name>A0A1H9SFJ1_9FIRM</name>
<evidence type="ECO:0000256" key="10">
    <source>
        <dbReference type="ARBA" id="ARBA00023136"/>
    </source>
</evidence>
<evidence type="ECO:0000256" key="9">
    <source>
        <dbReference type="ARBA" id="ARBA00023065"/>
    </source>
</evidence>
<feature type="transmembrane region" description="Helical" evidence="14">
    <location>
        <begin position="474"/>
        <end position="492"/>
    </location>
</feature>
<comment type="function">
    <text evidence="14">Catalyzes the sodium-dependent uptake of extracellular L-proline.</text>
</comment>
<dbReference type="InterPro" id="IPR050277">
    <property type="entry name" value="Sodium:Solute_Symporter"/>
</dbReference>
<evidence type="ECO:0000256" key="8">
    <source>
        <dbReference type="ARBA" id="ARBA00023053"/>
    </source>
</evidence>
<protein>
    <recommendedName>
        <fullName evidence="14">Sodium/proline symporter</fullName>
    </recommendedName>
    <alternativeName>
        <fullName evidence="14">Proline permease</fullName>
    </alternativeName>
</protein>